<evidence type="ECO:0000313" key="2">
    <source>
        <dbReference type="EMBL" id="CAD2089935.1"/>
    </source>
</evidence>
<dbReference type="VEuPathDB" id="PlasmoDB:PVBDA_0800800"/>
<dbReference type="EMBL" id="LR865386">
    <property type="protein sequence ID" value="CAD2089935.1"/>
    <property type="molecule type" value="Genomic_DNA"/>
</dbReference>
<protein>
    <submittedName>
        <fullName evidence="2">Uncharacterized protein</fullName>
    </submittedName>
</protein>
<proteinExistence type="predicted"/>
<name>A0A6V7S166_PLAVN</name>
<keyword evidence="1" id="KW-0472">Membrane</keyword>
<dbReference type="Proteomes" id="UP000515550">
    <property type="component" value="Chromosome PVBDA_08"/>
</dbReference>
<evidence type="ECO:0000313" key="3">
    <source>
        <dbReference type="Proteomes" id="UP000515550"/>
    </source>
</evidence>
<evidence type="ECO:0000256" key="1">
    <source>
        <dbReference type="SAM" id="Phobius"/>
    </source>
</evidence>
<keyword evidence="1" id="KW-0812">Transmembrane</keyword>
<keyword evidence="1" id="KW-1133">Transmembrane helix</keyword>
<feature type="transmembrane region" description="Helical" evidence="1">
    <location>
        <begin position="57"/>
        <end position="90"/>
    </location>
</feature>
<dbReference type="AlphaFoldDB" id="A0A6V7S166"/>
<accession>A0A6V7S166</accession>
<reference evidence="2 3" key="1">
    <citation type="submission" date="2020-08" db="EMBL/GenBank/DDBJ databases">
        <authorList>
            <person name="Ramaprasad A."/>
        </authorList>
    </citation>
    <scope>NUCLEOTIDE SEQUENCE [LARGE SCALE GENOMIC DNA]</scope>
</reference>
<gene>
    <name evidence="2" type="ORF">PVBDA_0800800</name>
</gene>
<sequence length="269" mass="31533">MNYLLYLVYGSDMYLTTHDSIITCSFMDKNTEFLTTSNRNSCVAAIGATEVIESIALFVAIVIIALAILEAIIEIAAQITAIVFVGIEYIKRETSDKMKEFENFDIIKKKFTPLLYIFKREEENELKRNLKRKPLLQLINSYRNNTQNGRLANPNTTSFIFMKNRSLDSLQKPFFIFNKYYHNNIFHRRKFFSTFETGQNVEYLYNGSNDALNTSILTSRYRNTYINNNVIRPLNDDEVGIEEYADEYVIVNKVYTFINEESDVYMYIY</sequence>
<organism evidence="2 3">
    <name type="scientific">Plasmodium vinckei brucechwatti</name>
    <dbReference type="NCBI Taxonomy" id="119398"/>
    <lineage>
        <taxon>Eukaryota</taxon>
        <taxon>Sar</taxon>
        <taxon>Alveolata</taxon>
        <taxon>Apicomplexa</taxon>
        <taxon>Aconoidasida</taxon>
        <taxon>Haemosporida</taxon>
        <taxon>Plasmodiidae</taxon>
        <taxon>Plasmodium</taxon>
        <taxon>Plasmodium (Vinckeia)</taxon>
    </lineage>
</organism>